<dbReference type="InterPro" id="IPR028082">
    <property type="entry name" value="Peripla_BP_I"/>
</dbReference>
<evidence type="ECO:0000256" key="2">
    <source>
        <dbReference type="ARBA" id="ARBA00023125"/>
    </source>
</evidence>
<feature type="domain" description="HTH lacI-type" evidence="4">
    <location>
        <begin position="5"/>
        <end position="62"/>
    </location>
</feature>
<keyword evidence="3" id="KW-0804">Transcription</keyword>
<dbReference type="Pfam" id="PF13377">
    <property type="entry name" value="Peripla_BP_3"/>
    <property type="match status" value="1"/>
</dbReference>
<dbReference type="SMART" id="SM00354">
    <property type="entry name" value="HTH_LACI"/>
    <property type="match status" value="1"/>
</dbReference>
<sequence length="328" mass="36189">MAKRVLMSDVAKAAKVSKTTVSLVLNEIPGTRIPDATRARVRRAAEKLEYRHPSLSRRPDRSGTRIIGVLINELSNRNASNLMEGVMATAADLDYQVVVQMTDGRADREKAALENLRDLGITEVVYALTYNVGPEPTEDLRNFRHVFLNCQREDGIGTSVMPDHYDIGYQAARHLVSLNRERISTLTGDPWQIGTRLRLSGFLNGLAESGLTPFHVEVGRSIDEAAKKIVLRLMKEQVTTDAIYCQNDMMALGALEGLEDVGCRVPDDVAVIGCEDRDFARLLRPPLTTFMVPEVDMGRTAVELLISGDPLPDEPVILPVELLARGTA</sequence>
<dbReference type="SUPFAM" id="SSF53822">
    <property type="entry name" value="Periplasmic binding protein-like I"/>
    <property type="match status" value="1"/>
</dbReference>
<dbReference type="EMBL" id="VFFF01000001">
    <property type="protein sequence ID" value="TNY33306.1"/>
    <property type="molecule type" value="Genomic_DNA"/>
</dbReference>
<keyword evidence="6" id="KW-1185">Reference proteome</keyword>
<dbReference type="PANTHER" id="PTHR30146">
    <property type="entry name" value="LACI-RELATED TRANSCRIPTIONAL REPRESSOR"/>
    <property type="match status" value="1"/>
</dbReference>
<dbReference type="Proteomes" id="UP000314011">
    <property type="component" value="Unassembled WGS sequence"/>
</dbReference>
<dbReference type="Pfam" id="PF00356">
    <property type="entry name" value="LacI"/>
    <property type="match status" value="1"/>
</dbReference>
<dbReference type="InterPro" id="IPR010982">
    <property type="entry name" value="Lambda_DNA-bd_dom_sf"/>
</dbReference>
<name>A0A5C5GIR0_9RHOB</name>
<gene>
    <name evidence="5" type="ORF">FHY64_08555</name>
</gene>
<dbReference type="SUPFAM" id="SSF47413">
    <property type="entry name" value="lambda repressor-like DNA-binding domains"/>
    <property type="match status" value="1"/>
</dbReference>
<dbReference type="AlphaFoldDB" id="A0A5C5GIR0"/>
<dbReference type="GO" id="GO:0003700">
    <property type="term" value="F:DNA-binding transcription factor activity"/>
    <property type="evidence" value="ECO:0007669"/>
    <property type="project" value="TreeGrafter"/>
</dbReference>
<comment type="caution">
    <text evidence="5">The sequence shown here is derived from an EMBL/GenBank/DDBJ whole genome shotgun (WGS) entry which is preliminary data.</text>
</comment>
<dbReference type="GO" id="GO:0000976">
    <property type="term" value="F:transcription cis-regulatory region binding"/>
    <property type="evidence" value="ECO:0007669"/>
    <property type="project" value="TreeGrafter"/>
</dbReference>
<dbReference type="InterPro" id="IPR046335">
    <property type="entry name" value="LacI/GalR-like_sensor"/>
</dbReference>
<dbReference type="RefSeq" id="WP_140193994.1">
    <property type="nucleotide sequence ID" value="NZ_CP065915.1"/>
</dbReference>
<evidence type="ECO:0000259" key="4">
    <source>
        <dbReference type="PROSITE" id="PS50932"/>
    </source>
</evidence>
<proteinExistence type="predicted"/>
<keyword evidence="1" id="KW-0805">Transcription regulation</keyword>
<dbReference type="Gene3D" id="3.40.50.2300">
    <property type="match status" value="2"/>
</dbReference>
<protein>
    <submittedName>
        <fullName evidence="5">LacI family transcriptional regulator</fullName>
    </submittedName>
</protein>
<evidence type="ECO:0000256" key="1">
    <source>
        <dbReference type="ARBA" id="ARBA00023015"/>
    </source>
</evidence>
<evidence type="ECO:0000313" key="5">
    <source>
        <dbReference type="EMBL" id="TNY33306.1"/>
    </source>
</evidence>
<evidence type="ECO:0000313" key="6">
    <source>
        <dbReference type="Proteomes" id="UP000314011"/>
    </source>
</evidence>
<organism evidence="5 6">
    <name type="scientific">Pelagovum pacificum</name>
    <dbReference type="NCBI Taxonomy" id="2588711"/>
    <lineage>
        <taxon>Bacteria</taxon>
        <taxon>Pseudomonadati</taxon>
        <taxon>Pseudomonadota</taxon>
        <taxon>Alphaproteobacteria</taxon>
        <taxon>Rhodobacterales</taxon>
        <taxon>Paracoccaceae</taxon>
        <taxon>Pelagovum</taxon>
    </lineage>
</organism>
<dbReference type="PROSITE" id="PS50932">
    <property type="entry name" value="HTH_LACI_2"/>
    <property type="match status" value="1"/>
</dbReference>
<keyword evidence="2" id="KW-0238">DNA-binding</keyword>
<dbReference type="Gene3D" id="1.10.260.40">
    <property type="entry name" value="lambda repressor-like DNA-binding domains"/>
    <property type="match status" value="1"/>
</dbReference>
<dbReference type="InterPro" id="IPR000843">
    <property type="entry name" value="HTH_LacI"/>
</dbReference>
<dbReference type="CDD" id="cd06288">
    <property type="entry name" value="PBP1_sucrose_transcription_regulator"/>
    <property type="match status" value="1"/>
</dbReference>
<dbReference type="PANTHER" id="PTHR30146:SF109">
    <property type="entry name" value="HTH-TYPE TRANSCRIPTIONAL REGULATOR GALS"/>
    <property type="match status" value="1"/>
</dbReference>
<dbReference type="OrthoDB" id="7683681at2"/>
<evidence type="ECO:0000256" key="3">
    <source>
        <dbReference type="ARBA" id="ARBA00023163"/>
    </source>
</evidence>
<accession>A0A5C5GIR0</accession>
<reference evidence="5 6" key="1">
    <citation type="submission" date="2019-06" db="EMBL/GenBank/DDBJ databases">
        <title>Genome of new Rhodobacteraceae sp. SM1903.</title>
        <authorList>
            <person name="Ren X."/>
        </authorList>
    </citation>
    <scope>NUCLEOTIDE SEQUENCE [LARGE SCALE GENOMIC DNA]</scope>
    <source>
        <strain evidence="5 6">SM1903</strain>
    </source>
</reference>